<dbReference type="Gene3D" id="2.40.30.30">
    <property type="entry name" value="Riboflavin kinase-like"/>
    <property type="match status" value="1"/>
</dbReference>
<dbReference type="PIRSF" id="PIRSF004491">
    <property type="entry name" value="FAD_Synth"/>
    <property type="match status" value="1"/>
</dbReference>
<dbReference type="NCBIfam" id="NF004162">
    <property type="entry name" value="PRK05627.1-5"/>
    <property type="match status" value="1"/>
</dbReference>
<evidence type="ECO:0000256" key="7">
    <source>
        <dbReference type="ARBA" id="ARBA00022695"/>
    </source>
</evidence>
<evidence type="ECO:0000256" key="1">
    <source>
        <dbReference type="ARBA" id="ARBA00002121"/>
    </source>
</evidence>
<evidence type="ECO:0000256" key="8">
    <source>
        <dbReference type="ARBA" id="ARBA00022741"/>
    </source>
</evidence>
<dbReference type="GO" id="GO:0005524">
    <property type="term" value="F:ATP binding"/>
    <property type="evidence" value="ECO:0007669"/>
    <property type="project" value="UniProtKB-UniRule"/>
</dbReference>
<keyword evidence="6 15" id="KW-0808">Transferase</keyword>
<protein>
    <recommendedName>
        <fullName evidence="15">Riboflavin biosynthesis protein</fullName>
    </recommendedName>
    <domain>
        <recommendedName>
            <fullName evidence="15">Riboflavin kinase</fullName>
            <ecNumber evidence="15">2.7.1.26</ecNumber>
        </recommendedName>
        <alternativeName>
            <fullName evidence="15">Flavokinase</fullName>
        </alternativeName>
    </domain>
    <domain>
        <recommendedName>
            <fullName evidence="15">FMN adenylyltransferase</fullName>
            <ecNumber evidence="15">2.7.7.2</ecNumber>
        </recommendedName>
        <alternativeName>
            <fullName evidence="15">FAD pyrophosphorylase</fullName>
        </alternativeName>
        <alternativeName>
            <fullName evidence="15">FAD synthase</fullName>
        </alternativeName>
    </domain>
</protein>
<keyword evidence="5 15" id="KW-0288">FMN</keyword>
<evidence type="ECO:0000313" key="18">
    <source>
        <dbReference type="Proteomes" id="UP000199411"/>
    </source>
</evidence>
<comment type="similarity">
    <text evidence="15">Belongs to the ribF family.</text>
</comment>
<dbReference type="FunFam" id="3.40.50.620:FF:000021">
    <property type="entry name" value="Riboflavin biosynthesis protein"/>
    <property type="match status" value="1"/>
</dbReference>
<comment type="catalytic activity">
    <reaction evidence="13 15">
        <text>riboflavin + ATP = FMN + ADP + H(+)</text>
        <dbReference type="Rhea" id="RHEA:14357"/>
        <dbReference type="ChEBI" id="CHEBI:15378"/>
        <dbReference type="ChEBI" id="CHEBI:30616"/>
        <dbReference type="ChEBI" id="CHEBI:57986"/>
        <dbReference type="ChEBI" id="CHEBI:58210"/>
        <dbReference type="ChEBI" id="CHEBI:456216"/>
        <dbReference type="EC" id="2.7.1.26"/>
    </reaction>
</comment>
<comment type="function">
    <text evidence="1">Catalyzes the phosphorylation of riboflavin to FMN followed by the adenylation of FMN to FAD.</text>
</comment>
<evidence type="ECO:0000256" key="6">
    <source>
        <dbReference type="ARBA" id="ARBA00022679"/>
    </source>
</evidence>
<dbReference type="GO" id="GO:0006747">
    <property type="term" value="P:FAD biosynthetic process"/>
    <property type="evidence" value="ECO:0007669"/>
    <property type="project" value="UniProtKB-UniRule"/>
</dbReference>
<dbReference type="GO" id="GO:0009231">
    <property type="term" value="P:riboflavin biosynthetic process"/>
    <property type="evidence" value="ECO:0007669"/>
    <property type="project" value="InterPro"/>
</dbReference>
<evidence type="ECO:0000256" key="12">
    <source>
        <dbReference type="ARBA" id="ARBA00023268"/>
    </source>
</evidence>
<accession>A0A1G6K5S9</accession>
<dbReference type="UniPathway" id="UPA00276">
    <property type="reaction ID" value="UER00406"/>
</dbReference>
<organism evidence="17 18">
    <name type="scientific">Desulfurella multipotens</name>
    <dbReference type="NCBI Taxonomy" id="79269"/>
    <lineage>
        <taxon>Bacteria</taxon>
        <taxon>Pseudomonadati</taxon>
        <taxon>Campylobacterota</taxon>
        <taxon>Desulfurellia</taxon>
        <taxon>Desulfurellales</taxon>
        <taxon>Desulfurellaceae</taxon>
        <taxon>Desulfurella</taxon>
    </lineage>
</organism>
<dbReference type="EMBL" id="FMYU01000003">
    <property type="protein sequence ID" value="SDC25965.1"/>
    <property type="molecule type" value="Genomic_DNA"/>
</dbReference>
<name>A0A1G6K5S9_9BACT</name>
<dbReference type="GO" id="GO:0008531">
    <property type="term" value="F:riboflavin kinase activity"/>
    <property type="evidence" value="ECO:0007669"/>
    <property type="project" value="UniProtKB-UniRule"/>
</dbReference>
<dbReference type="SUPFAM" id="SSF52374">
    <property type="entry name" value="Nucleotidylyl transferase"/>
    <property type="match status" value="1"/>
</dbReference>
<dbReference type="SUPFAM" id="SSF82114">
    <property type="entry name" value="Riboflavin kinase-like"/>
    <property type="match status" value="1"/>
</dbReference>
<dbReference type="InterPro" id="IPR002606">
    <property type="entry name" value="Riboflavin_kinase_bac"/>
</dbReference>
<dbReference type="InterPro" id="IPR023468">
    <property type="entry name" value="Riboflavin_kinase"/>
</dbReference>
<evidence type="ECO:0000256" key="4">
    <source>
        <dbReference type="ARBA" id="ARBA00022630"/>
    </source>
</evidence>
<evidence type="ECO:0000256" key="13">
    <source>
        <dbReference type="ARBA" id="ARBA00047880"/>
    </source>
</evidence>
<dbReference type="AlphaFoldDB" id="A0A1G6K5S9"/>
<evidence type="ECO:0000256" key="10">
    <source>
        <dbReference type="ARBA" id="ARBA00022827"/>
    </source>
</evidence>
<comment type="catalytic activity">
    <reaction evidence="14 15">
        <text>FMN + ATP + H(+) = FAD + diphosphate</text>
        <dbReference type="Rhea" id="RHEA:17237"/>
        <dbReference type="ChEBI" id="CHEBI:15378"/>
        <dbReference type="ChEBI" id="CHEBI:30616"/>
        <dbReference type="ChEBI" id="CHEBI:33019"/>
        <dbReference type="ChEBI" id="CHEBI:57692"/>
        <dbReference type="ChEBI" id="CHEBI:58210"/>
        <dbReference type="EC" id="2.7.7.2"/>
    </reaction>
</comment>
<gene>
    <name evidence="17" type="ORF">SAMN05660835_00561</name>
</gene>
<evidence type="ECO:0000256" key="2">
    <source>
        <dbReference type="ARBA" id="ARBA00004726"/>
    </source>
</evidence>
<reference evidence="18" key="1">
    <citation type="submission" date="2016-10" db="EMBL/GenBank/DDBJ databases">
        <authorList>
            <person name="Varghese N."/>
            <person name="Submissions S."/>
        </authorList>
    </citation>
    <scope>NUCLEOTIDE SEQUENCE [LARGE SCALE GENOMIC DNA]</scope>
    <source>
        <strain evidence="18">DSM 8415</strain>
    </source>
</reference>
<comment type="pathway">
    <text evidence="2 15">Cofactor biosynthesis; FAD biosynthesis; FAD from FMN: step 1/1.</text>
</comment>
<dbReference type="NCBIfam" id="NF004160">
    <property type="entry name" value="PRK05627.1-3"/>
    <property type="match status" value="1"/>
</dbReference>
<sequence>MKPVVIRNLNDFPKLSYTIVALGNFDGIHLGHQQLLKKIEEIKQKTNGKTVVFTFYPHPLKIIKQYNNAFIMQSFREKYEILCKFDVDYIFCARFTKEFAMLHPQAFVKKYLCDGLKAKEVCVGYNYTFGKLALGNTLSLKEYSQEYGFKLHIIPAYKIDNITVSSSKIRKFLQNGQIELANQFLGRLYSINGIVKKGKQRGKSLGFPTANIYFNRPLLLKEGVYAGFAKIDDTYYKAAINIGSNPTFSDEIVHLEAYLIDFDGDLYNKRINIYFVKYIRQEIKFDSKEKLLEQIKSDVEIINSSCNKDTLACVF</sequence>
<comment type="pathway">
    <text evidence="3 15">Cofactor biosynthesis; FMN biosynthesis; FMN from riboflavin (ATP route): step 1/1.</text>
</comment>
<evidence type="ECO:0000256" key="5">
    <source>
        <dbReference type="ARBA" id="ARBA00022643"/>
    </source>
</evidence>
<keyword evidence="18" id="KW-1185">Reference proteome</keyword>
<dbReference type="GO" id="GO:0009398">
    <property type="term" value="P:FMN biosynthetic process"/>
    <property type="evidence" value="ECO:0007669"/>
    <property type="project" value="UniProtKB-UniRule"/>
</dbReference>
<dbReference type="NCBIfam" id="TIGR00083">
    <property type="entry name" value="ribF"/>
    <property type="match status" value="1"/>
</dbReference>
<keyword evidence="12" id="KW-0511">Multifunctional enzyme</keyword>
<evidence type="ECO:0000256" key="15">
    <source>
        <dbReference type="PIRNR" id="PIRNR004491"/>
    </source>
</evidence>
<keyword evidence="10 15" id="KW-0274">FAD</keyword>
<dbReference type="Gene3D" id="3.40.50.620">
    <property type="entry name" value="HUPs"/>
    <property type="match status" value="1"/>
</dbReference>
<dbReference type="Proteomes" id="UP000199411">
    <property type="component" value="Unassembled WGS sequence"/>
</dbReference>
<dbReference type="InterPro" id="IPR014729">
    <property type="entry name" value="Rossmann-like_a/b/a_fold"/>
</dbReference>
<dbReference type="SMART" id="SM00904">
    <property type="entry name" value="Flavokinase"/>
    <property type="match status" value="1"/>
</dbReference>
<dbReference type="Pfam" id="PF01687">
    <property type="entry name" value="Flavokinase"/>
    <property type="match status" value="1"/>
</dbReference>
<dbReference type="OrthoDB" id="9803667at2"/>
<dbReference type="FunFam" id="2.40.30.30:FF:000003">
    <property type="entry name" value="Riboflavin biosynthesis protein"/>
    <property type="match status" value="1"/>
</dbReference>
<dbReference type="PANTHER" id="PTHR22749:SF6">
    <property type="entry name" value="RIBOFLAVIN KINASE"/>
    <property type="match status" value="1"/>
</dbReference>
<dbReference type="InterPro" id="IPR015865">
    <property type="entry name" value="Riboflavin_kinase_bac/euk"/>
</dbReference>
<keyword evidence="4 15" id="KW-0285">Flavoprotein</keyword>
<dbReference type="CDD" id="cd02064">
    <property type="entry name" value="FAD_synthetase_N"/>
    <property type="match status" value="1"/>
</dbReference>
<dbReference type="EC" id="2.7.1.26" evidence="15"/>
<dbReference type="EC" id="2.7.7.2" evidence="15"/>
<dbReference type="PANTHER" id="PTHR22749">
    <property type="entry name" value="RIBOFLAVIN KINASE/FMN ADENYLYLTRANSFERASE"/>
    <property type="match status" value="1"/>
</dbReference>
<evidence type="ECO:0000256" key="3">
    <source>
        <dbReference type="ARBA" id="ARBA00005201"/>
    </source>
</evidence>
<keyword evidence="7 15" id="KW-0548">Nucleotidyltransferase</keyword>
<keyword evidence="8 15" id="KW-0547">Nucleotide-binding</keyword>
<proteinExistence type="inferred from homology"/>
<keyword evidence="9 15" id="KW-0418">Kinase</keyword>
<dbReference type="GO" id="GO:0003919">
    <property type="term" value="F:FMN adenylyltransferase activity"/>
    <property type="evidence" value="ECO:0007669"/>
    <property type="project" value="UniProtKB-UniRule"/>
</dbReference>
<feature type="domain" description="Riboflavin kinase" evidence="16">
    <location>
        <begin position="184"/>
        <end position="307"/>
    </location>
</feature>
<evidence type="ECO:0000256" key="14">
    <source>
        <dbReference type="ARBA" id="ARBA00049494"/>
    </source>
</evidence>
<evidence type="ECO:0000313" key="17">
    <source>
        <dbReference type="EMBL" id="SDC25965.1"/>
    </source>
</evidence>
<dbReference type="UniPathway" id="UPA00277">
    <property type="reaction ID" value="UER00407"/>
</dbReference>
<dbReference type="InterPro" id="IPR023465">
    <property type="entry name" value="Riboflavin_kinase_dom_sf"/>
</dbReference>
<dbReference type="InterPro" id="IPR015864">
    <property type="entry name" value="FAD_synthase"/>
</dbReference>
<dbReference type="Pfam" id="PF06574">
    <property type="entry name" value="FAD_syn"/>
    <property type="match status" value="1"/>
</dbReference>
<evidence type="ECO:0000256" key="11">
    <source>
        <dbReference type="ARBA" id="ARBA00022840"/>
    </source>
</evidence>
<evidence type="ECO:0000259" key="16">
    <source>
        <dbReference type="SMART" id="SM00904"/>
    </source>
</evidence>
<dbReference type="RefSeq" id="WP_092128032.1">
    <property type="nucleotide sequence ID" value="NZ_FMYU01000003.1"/>
</dbReference>
<evidence type="ECO:0000256" key="9">
    <source>
        <dbReference type="ARBA" id="ARBA00022777"/>
    </source>
</evidence>
<keyword evidence="11 15" id="KW-0067">ATP-binding</keyword>